<dbReference type="FunFam" id="3.30.160.60:FF:001498">
    <property type="entry name" value="Zinc finger protein 404"/>
    <property type="match status" value="1"/>
</dbReference>
<keyword evidence="7" id="KW-0805">Transcription regulation</keyword>
<evidence type="ECO:0000256" key="1">
    <source>
        <dbReference type="ARBA" id="ARBA00004123"/>
    </source>
</evidence>
<proteinExistence type="inferred from homology"/>
<evidence type="ECO:0000256" key="6">
    <source>
        <dbReference type="ARBA" id="ARBA00022833"/>
    </source>
</evidence>
<dbReference type="Pfam" id="PF13894">
    <property type="entry name" value="zf-C2H2_4"/>
    <property type="match status" value="1"/>
</dbReference>
<feature type="domain" description="C2H2-type" evidence="13">
    <location>
        <begin position="201"/>
        <end position="228"/>
    </location>
</feature>
<accession>Q4TAW8</accession>
<dbReference type="GO" id="GO:0000981">
    <property type="term" value="F:DNA-binding transcription factor activity, RNA polymerase II-specific"/>
    <property type="evidence" value="ECO:0007669"/>
    <property type="project" value="TreeGrafter"/>
</dbReference>
<dbReference type="Gene3D" id="3.30.160.60">
    <property type="entry name" value="Classic Zinc Finger"/>
    <property type="match status" value="11"/>
</dbReference>
<dbReference type="PROSITE" id="PS00028">
    <property type="entry name" value="ZINC_FINGER_C2H2_1"/>
    <property type="match status" value="10"/>
</dbReference>
<evidence type="ECO:0000256" key="2">
    <source>
        <dbReference type="ARBA" id="ARBA00006991"/>
    </source>
</evidence>
<dbReference type="InterPro" id="IPR036236">
    <property type="entry name" value="Znf_C2H2_sf"/>
</dbReference>
<feature type="domain" description="C2H2-type" evidence="13">
    <location>
        <begin position="406"/>
        <end position="433"/>
    </location>
</feature>
<keyword evidence="8" id="KW-0238">DNA-binding</keyword>
<name>Q4TAW8_TETNG</name>
<feature type="domain" description="C2H2-type" evidence="13">
    <location>
        <begin position="114"/>
        <end position="141"/>
    </location>
</feature>
<keyword evidence="3" id="KW-0479">Metal-binding</keyword>
<feature type="domain" description="C2H2-type" evidence="13">
    <location>
        <begin position="434"/>
        <end position="461"/>
    </location>
</feature>
<dbReference type="PROSITE" id="PS50157">
    <property type="entry name" value="ZINC_FINGER_C2H2_2"/>
    <property type="match status" value="9"/>
</dbReference>
<evidence type="ECO:0000256" key="7">
    <source>
        <dbReference type="ARBA" id="ARBA00023015"/>
    </source>
</evidence>
<dbReference type="EMBL" id="CAAE01007243">
    <property type="protein sequence ID" value="CAF89964.1"/>
    <property type="molecule type" value="Genomic_DNA"/>
</dbReference>
<feature type="region of interest" description="Disordered" evidence="12">
    <location>
        <begin position="179"/>
        <end position="200"/>
    </location>
</feature>
<feature type="domain" description="C2H2-type" evidence="13">
    <location>
        <begin position="309"/>
        <end position="336"/>
    </location>
</feature>
<feature type="region of interest" description="Disordered" evidence="12">
    <location>
        <begin position="457"/>
        <end position="482"/>
    </location>
</feature>
<dbReference type="InterPro" id="IPR050752">
    <property type="entry name" value="C2H2-ZF_domain"/>
</dbReference>
<keyword evidence="4" id="KW-0677">Repeat</keyword>
<evidence type="ECO:0000256" key="11">
    <source>
        <dbReference type="PROSITE-ProRule" id="PRU00042"/>
    </source>
</evidence>
<feature type="domain" description="C2H2-type" evidence="13">
    <location>
        <begin position="378"/>
        <end position="405"/>
    </location>
</feature>
<feature type="compositionally biased region" description="Basic and acidic residues" evidence="12">
    <location>
        <begin position="185"/>
        <end position="194"/>
    </location>
</feature>
<dbReference type="GO" id="GO:0005634">
    <property type="term" value="C:nucleus"/>
    <property type="evidence" value="ECO:0007669"/>
    <property type="project" value="UniProtKB-SubCell"/>
</dbReference>
<protein>
    <submittedName>
        <fullName evidence="14">Chromosome undetermined SCAF7243, whole genome shotgun sequence</fullName>
    </submittedName>
</protein>
<dbReference type="PANTHER" id="PTHR24384">
    <property type="entry name" value="FINGER PUTATIVE TRANSCRIPTION FACTOR FAMILY-RELATED"/>
    <property type="match status" value="1"/>
</dbReference>
<dbReference type="AlphaFoldDB" id="Q4TAW8"/>
<evidence type="ECO:0000256" key="4">
    <source>
        <dbReference type="ARBA" id="ARBA00022737"/>
    </source>
</evidence>
<dbReference type="FunFam" id="3.30.160.60:FF:000630">
    <property type="entry name" value="Zinc finger protein 180"/>
    <property type="match status" value="1"/>
</dbReference>
<feature type="domain" description="C2H2-type" evidence="13">
    <location>
        <begin position="59"/>
        <end position="86"/>
    </location>
</feature>
<keyword evidence="5 11" id="KW-0863">Zinc-finger</keyword>
<dbReference type="GO" id="GO:0000978">
    <property type="term" value="F:RNA polymerase II cis-regulatory region sequence-specific DNA binding"/>
    <property type="evidence" value="ECO:0007669"/>
    <property type="project" value="TreeGrafter"/>
</dbReference>
<keyword evidence="9" id="KW-0804">Transcription</keyword>
<evidence type="ECO:0000256" key="12">
    <source>
        <dbReference type="SAM" id="MobiDB-lite"/>
    </source>
</evidence>
<feature type="domain" description="C2H2-type" evidence="13">
    <location>
        <begin position="281"/>
        <end position="308"/>
    </location>
</feature>
<keyword evidence="10" id="KW-0539">Nucleus</keyword>
<dbReference type="SUPFAM" id="SSF57667">
    <property type="entry name" value="beta-beta-alpha zinc fingers"/>
    <property type="match status" value="7"/>
</dbReference>
<feature type="domain" description="C2H2-type" evidence="13">
    <location>
        <begin position="339"/>
        <end position="366"/>
    </location>
</feature>
<dbReference type="FunFam" id="3.30.160.60:FF:000145">
    <property type="entry name" value="Zinc finger protein 574"/>
    <property type="match status" value="1"/>
</dbReference>
<dbReference type="FunFam" id="3.30.160.60:FF:001596">
    <property type="entry name" value="Zinc finger protein 1048"/>
    <property type="match status" value="1"/>
</dbReference>
<dbReference type="PANTHER" id="PTHR24384:SF189">
    <property type="entry name" value="C2H2-TYPE DOMAIN-CONTAINING PROTEIN-RELATED"/>
    <property type="match status" value="1"/>
</dbReference>
<comment type="similarity">
    <text evidence="2">Belongs to the krueppel C2H2-type zinc-finger protein family.</text>
</comment>
<dbReference type="FunFam" id="3.30.160.60:FF:002343">
    <property type="entry name" value="Zinc finger protein 33A"/>
    <property type="match status" value="1"/>
</dbReference>
<dbReference type="KEGG" id="tng:GSTEN00004012G001"/>
<feature type="region of interest" description="Disordered" evidence="12">
    <location>
        <begin position="1"/>
        <end position="56"/>
    </location>
</feature>
<dbReference type="InterPro" id="IPR013087">
    <property type="entry name" value="Znf_C2H2_type"/>
</dbReference>
<dbReference type="GO" id="GO:0008270">
    <property type="term" value="F:zinc ion binding"/>
    <property type="evidence" value="ECO:0007669"/>
    <property type="project" value="UniProtKB-KW"/>
</dbReference>
<dbReference type="FunFam" id="3.30.160.60:FF:000100">
    <property type="entry name" value="Zinc finger 45-like"/>
    <property type="match status" value="1"/>
</dbReference>
<evidence type="ECO:0000313" key="14">
    <source>
        <dbReference type="EMBL" id="CAF89964.1"/>
    </source>
</evidence>
<keyword evidence="6" id="KW-0862">Zinc</keyword>
<dbReference type="Pfam" id="PF00096">
    <property type="entry name" value="zf-C2H2"/>
    <property type="match status" value="6"/>
</dbReference>
<dbReference type="OrthoDB" id="9411774at2759"/>
<evidence type="ECO:0000256" key="8">
    <source>
        <dbReference type="ARBA" id="ARBA00023125"/>
    </source>
</evidence>
<evidence type="ECO:0000256" key="10">
    <source>
        <dbReference type="ARBA" id="ARBA00023242"/>
    </source>
</evidence>
<evidence type="ECO:0000256" key="5">
    <source>
        <dbReference type="ARBA" id="ARBA00022771"/>
    </source>
</evidence>
<evidence type="ECO:0000259" key="13">
    <source>
        <dbReference type="PROSITE" id="PS50157"/>
    </source>
</evidence>
<reference evidence="14" key="2">
    <citation type="submission" date="2004-02" db="EMBL/GenBank/DDBJ databases">
        <authorList>
            <consortium name="Genoscope"/>
            <consortium name="Whitehead Institute Centre for Genome Research"/>
        </authorList>
    </citation>
    <scope>NUCLEOTIDE SEQUENCE</scope>
</reference>
<sequence>MEIRPSEQPYQKEPGSVEEQGPEPAPGPSAAPESGGSAAPLPDPATEEAEERRGGATAHSCQVCGKTFERKGFLLKHVEKHLKEAGRGCGLCGQRLDSAEAFKRHLQTHRDSSRTCRVCGKKFPSIRAQETHLRLHTGEKPFSCHICSKVFTQKGNMELGSPGSLERHMKVHHADAAVGLGQRRQSQEAKERGDASLSPSHRCRVCGSAFHNRGNFVRHAETHSEDPECRCGVCGERSQSSEGLRLHIQTHRESSRICDICGVAFRDMEIHMRTHTGQKPFRCKDCGKDFPRKGSLERHVKLHAGERPFICEFCGKTFVENTVLKRHIKSHQGGKPRIYSCDVCGKKFTMSQHLDVHKRIHTGEKPYTCRDPHGREAFICSLCGKRFRQKISLETHERFHKKEKAHSCQLCTKGFVQKIDLKRHMLTHTGEKPYRCQLCGKSYQEKRSLDSHMKVHRGEQAGREAAATQKQKEQPGVQLLQL</sequence>
<evidence type="ECO:0000256" key="9">
    <source>
        <dbReference type="ARBA" id="ARBA00023163"/>
    </source>
</evidence>
<dbReference type="FunFam" id="3.30.160.60:FF:001156">
    <property type="entry name" value="Zinc finger protein 407"/>
    <property type="match status" value="1"/>
</dbReference>
<comment type="subcellular location">
    <subcellularLocation>
        <location evidence="1">Nucleus</location>
    </subcellularLocation>
</comment>
<evidence type="ECO:0000256" key="3">
    <source>
        <dbReference type="ARBA" id="ARBA00022723"/>
    </source>
</evidence>
<feature type="compositionally biased region" description="Low complexity" evidence="12">
    <location>
        <begin position="30"/>
        <end position="40"/>
    </location>
</feature>
<reference evidence="14" key="1">
    <citation type="journal article" date="2004" name="Nature">
        <title>Genome duplication in the teleost fish Tetraodon nigroviridis reveals the early vertebrate proto-karyotype.</title>
        <authorList>
            <person name="Jaillon O."/>
            <person name="Aury J.-M."/>
            <person name="Brunet F."/>
            <person name="Petit J.-L."/>
            <person name="Stange-Thomann N."/>
            <person name="Mauceli E."/>
            <person name="Bouneau L."/>
            <person name="Fischer C."/>
            <person name="Ozouf-Costaz C."/>
            <person name="Bernot A."/>
            <person name="Nicaud S."/>
            <person name="Jaffe D."/>
            <person name="Fisher S."/>
            <person name="Lutfalla G."/>
            <person name="Dossat C."/>
            <person name="Segurens B."/>
            <person name="Dasilva C."/>
            <person name="Salanoubat M."/>
            <person name="Levy M."/>
            <person name="Boudet N."/>
            <person name="Castellano S."/>
            <person name="Anthouard V."/>
            <person name="Jubin C."/>
            <person name="Castelli V."/>
            <person name="Katinka M."/>
            <person name="Vacherie B."/>
            <person name="Biemont C."/>
            <person name="Skalli Z."/>
            <person name="Cattolico L."/>
            <person name="Poulain J."/>
            <person name="De Berardinis V."/>
            <person name="Cruaud C."/>
            <person name="Duprat S."/>
            <person name="Brottier P."/>
            <person name="Coutanceau J.-P."/>
            <person name="Gouzy J."/>
            <person name="Parra G."/>
            <person name="Lardier G."/>
            <person name="Chapple C."/>
            <person name="McKernan K.J."/>
            <person name="McEwan P."/>
            <person name="Bosak S."/>
            <person name="Kellis M."/>
            <person name="Volff J.-N."/>
            <person name="Guigo R."/>
            <person name="Zody M.C."/>
            <person name="Mesirov J."/>
            <person name="Lindblad-Toh K."/>
            <person name="Birren B."/>
            <person name="Nusbaum C."/>
            <person name="Kahn D."/>
            <person name="Robinson-Rechavi M."/>
            <person name="Laudet V."/>
            <person name="Schachter V."/>
            <person name="Quetier F."/>
            <person name="Saurin W."/>
            <person name="Scarpelli C."/>
            <person name="Wincker P."/>
            <person name="Lander E.S."/>
            <person name="Weissenbach J."/>
            <person name="Roest Crollius H."/>
        </authorList>
    </citation>
    <scope>NUCLEOTIDE SEQUENCE [LARGE SCALE GENOMIC DNA]</scope>
</reference>
<organism evidence="14">
    <name type="scientific">Tetraodon nigroviridis</name>
    <name type="common">Spotted green pufferfish</name>
    <name type="synonym">Chelonodon nigroviridis</name>
    <dbReference type="NCBI Taxonomy" id="99883"/>
    <lineage>
        <taxon>Eukaryota</taxon>
        <taxon>Metazoa</taxon>
        <taxon>Chordata</taxon>
        <taxon>Craniata</taxon>
        <taxon>Vertebrata</taxon>
        <taxon>Euteleostomi</taxon>
        <taxon>Actinopterygii</taxon>
        <taxon>Neopterygii</taxon>
        <taxon>Teleostei</taxon>
        <taxon>Neoteleostei</taxon>
        <taxon>Acanthomorphata</taxon>
        <taxon>Eupercaria</taxon>
        <taxon>Tetraodontiformes</taxon>
        <taxon>Tetradontoidea</taxon>
        <taxon>Tetraodontidae</taxon>
        <taxon>Tetraodon</taxon>
    </lineage>
</organism>
<dbReference type="SMART" id="SM00355">
    <property type="entry name" value="ZnF_C2H2"/>
    <property type="match status" value="13"/>
</dbReference>
<gene>
    <name evidence="14" type="ORF">GSTENG00004012001</name>
</gene>